<gene>
    <name evidence="6" type="ORF">BS47DRAFT_963107</name>
</gene>
<proteinExistence type="inferred from homology"/>
<protein>
    <recommendedName>
        <fullName evidence="5">Peptidase A1 domain-containing protein</fullName>
    </recommendedName>
</protein>
<dbReference type="InterPro" id="IPR001461">
    <property type="entry name" value="Aspartic_peptidase_A1"/>
</dbReference>
<dbReference type="Proteomes" id="UP000886523">
    <property type="component" value="Unassembled WGS sequence"/>
</dbReference>
<dbReference type="PROSITE" id="PS00141">
    <property type="entry name" value="ASP_PROTEASE"/>
    <property type="match status" value="2"/>
</dbReference>
<feature type="domain" description="Peptidase A1" evidence="5">
    <location>
        <begin position="74"/>
        <end position="386"/>
    </location>
</feature>
<evidence type="ECO:0000256" key="2">
    <source>
        <dbReference type="ARBA" id="ARBA00022750"/>
    </source>
</evidence>
<dbReference type="CDD" id="cd05471">
    <property type="entry name" value="pepsin_like"/>
    <property type="match status" value="1"/>
</dbReference>
<evidence type="ECO:0000256" key="1">
    <source>
        <dbReference type="ARBA" id="ARBA00007447"/>
    </source>
</evidence>
<evidence type="ECO:0000256" key="3">
    <source>
        <dbReference type="RuleBase" id="RU000454"/>
    </source>
</evidence>
<dbReference type="PANTHER" id="PTHR47966">
    <property type="entry name" value="BETA-SITE APP-CLEAVING ENZYME, ISOFORM A-RELATED"/>
    <property type="match status" value="1"/>
</dbReference>
<keyword evidence="7" id="KW-1185">Reference proteome</keyword>
<evidence type="ECO:0000259" key="5">
    <source>
        <dbReference type="PROSITE" id="PS51767"/>
    </source>
</evidence>
<reference evidence="6" key="1">
    <citation type="journal article" date="2020" name="Nat. Commun.">
        <title>Large-scale genome sequencing of mycorrhizal fungi provides insights into the early evolution of symbiotic traits.</title>
        <authorList>
            <person name="Miyauchi S."/>
            <person name="Kiss E."/>
            <person name="Kuo A."/>
            <person name="Drula E."/>
            <person name="Kohler A."/>
            <person name="Sanchez-Garcia M."/>
            <person name="Morin E."/>
            <person name="Andreopoulos B."/>
            <person name="Barry K.W."/>
            <person name="Bonito G."/>
            <person name="Buee M."/>
            <person name="Carver A."/>
            <person name="Chen C."/>
            <person name="Cichocki N."/>
            <person name="Clum A."/>
            <person name="Culley D."/>
            <person name="Crous P.W."/>
            <person name="Fauchery L."/>
            <person name="Girlanda M."/>
            <person name="Hayes R.D."/>
            <person name="Keri Z."/>
            <person name="LaButti K."/>
            <person name="Lipzen A."/>
            <person name="Lombard V."/>
            <person name="Magnuson J."/>
            <person name="Maillard F."/>
            <person name="Murat C."/>
            <person name="Nolan M."/>
            <person name="Ohm R.A."/>
            <person name="Pangilinan J."/>
            <person name="Pereira M.F."/>
            <person name="Perotto S."/>
            <person name="Peter M."/>
            <person name="Pfister S."/>
            <person name="Riley R."/>
            <person name="Sitrit Y."/>
            <person name="Stielow J.B."/>
            <person name="Szollosi G."/>
            <person name="Zifcakova L."/>
            <person name="Stursova M."/>
            <person name="Spatafora J.W."/>
            <person name="Tedersoo L."/>
            <person name="Vaario L.M."/>
            <person name="Yamada A."/>
            <person name="Yan M."/>
            <person name="Wang P."/>
            <person name="Xu J."/>
            <person name="Bruns T."/>
            <person name="Baldrian P."/>
            <person name="Vilgalys R."/>
            <person name="Dunand C."/>
            <person name="Henrissat B."/>
            <person name="Grigoriev I.V."/>
            <person name="Hibbett D."/>
            <person name="Nagy L.G."/>
            <person name="Martin F.M."/>
        </authorList>
    </citation>
    <scope>NUCLEOTIDE SEQUENCE</scope>
    <source>
        <strain evidence="6">UP504</strain>
    </source>
</reference>
<sequence>MVHIGVPVAFLAFASLVSGTLVDHRARTVTIPISKKVGTLTAAELIAKEKSRISSFGVLATTGTQPIINEDVVYVTPALIGDQNFTLIVDTGSANILVGAQASNDYVPSSSSTDTGDSFSVTLGSGSFSGEEYCDKVTLGGLTVLCQWIGDISTDQGFSGVDGIFGFGPVDLTEGTVQGQTTVPTFMDNLYSQGTIATEVLGVYFHPESGSDTDDTNGELTLGGTDSTKFIGTLSCFPKSTTSPYSLYWGVTVASVTYGTTTLATSVQAIVDTGTTLIYIPTSAYNSFLSATGGSTDPNTGLARFSTQPTGTFTIKLGSVSYPLTPAQYLIPQAQYSVFGLDSRFFYAWINDGGSVASNINFIIGQKFLENYYSVYDTTNSRLCFATRA</sequence>
<comment type="similarity">
    <text evidence="1 3">Belongs to the peptidase A1 family.</text>
</comment>
<evidence type="ECO:0000313" key="7">
    <source>
        <dbReference type="Proteomes" id="UP000886523"/>
    </source>
</evidence>
<feature type="chain" id="PRO_5040296780" description="Peptidase A1 domain-containing protein" evidence="4">
    <location>
        <begin position="20"/>
        <end position="389"/>
    </location>
</feature>
<dbReference type="Pfam" id="PF00026">
    <property type="entry name" value="Asp"/>
    <property type="match status" value="1"/>
</dbReference>
<organism evidence="6 7">
    <name type="scientific">Hydnum rufescens UP504</name>
    <dbReference type="NCBI Taxonomy" id="1448309"/>
    <lineage>
        <taxon>Eukaryota</taxon>
        <taxon>Fungi</taxon>
        <taxon>Dikarya</taxon>
        <taxon>Basidiomycota</taxon>
        <taxon>Agaricomycotina</taxon>
        <taxon>Agaricomycetes</taxon>
        <taxon>Cantharellales</taxon>
        <taxon>Hydnaceae</taxon>
        <taxon>Hydnum</taxon>
    </lineage>
</organism>
<evidence type="ECO:0000313" key="6">
    <source>
        <dbReference type="EMBL" id="KAF9513531.1"/>
    </source>
</evidence>
<keyword evidence="3" id="KW-0645">Protease</keyword>
<accession>A0A9P6DSS2</accession>
<feature type="signal peptide" evidence="4">
    <location>
        <begin position="1"/>
        <end position="19"/>
    </location>
</feature>
<dbReference type="EMBL" id="MU128971">
    <property type="protein sequence ID" value="KAF9513531.1"/>
    <property type="molecule type" value="Genomic_DNA"/>
</dbReference>
<dbReference type="SUPFAM" id="SSF50630">
    <property type="entry name" value="Acid proteases"/>
    <property type="match status" value="1"/>
</dbReference>
<comment type="caution">
    <text evidence="6">The sequence shown here is derived from an EMBL/GenBank/DDBJ whole genome shotgun (WGS) entry which is preliminary data.</text>
</comment>
<keyword evidence="2 3" id="KW-0064">Aspartyl protease</keyword>
<keyword evidence="3" id="KW-0378">Hydrolase</keyword>
<dbReference type="PROSITE" id="PS51767">
    <property type="entry name" value="PEPTIDASE_A1"/>
    <property type="match status" value="1"/>
</dbReference>
<dbReference type="OrthoDB" id="660550at2759"/>
<dbReference type="GO" id="GO:0006508">
    <property type="term" value="P:proteolysis"/>
    <property type="evidence" value="ECO:0007669"/>
    <property type="project" value="UniProtKB-KW"/>
</dbReference>
<dbReference type="GO" id="GO:0004190">
    <property type="term" value="F:aspartic-type endopeptidase activity"/>
    <property type="evidence" value="ECO:0007669"/>
    <property type="project" value="UniProtKB-KW"/>
</dbReference>
<dbReference type="InterPro" id="IPR034164">
    <property type="entry name" value="Pepsin-like_dom"/>
</dbReference>
<dbReference type="InterPro" id="IPR021109">
    <property type="entry name" value="Peptidase_aspartic_dom_sf"/>
</dbReference>
<dbReference type="AlphaFoldDB" id="A0A9P6DSS2"/>
<dbReference type="PANTHER" id="PTHR47966:SF51">
    <property type="entry name" value="BETA-SITE APP-CLEAVING ENZYME, ISOFORM A-RELATED"/>
    <property type="match status" value="1"/>
</dbReference>
<keyword evidence="4" id="KW-0732">Signal</keyword>
<dbReference type="InterPro" id="IPR001969">
    <property type="entry name" value="Aspartic_peptidase_AS"/>
</dbReference>
<dbReference type="InterPro" id="IPR033121">
    <property type="entry name" value="PEPTIDASE_A1"/>
</dbReference>
<name>A0A9P6DSS2_9AGAM</name>
<evidence type="ECO:0000256" key="4">
    <source>
        <dbReference type="SAM" id="SignalP"/>
    </source>
</evidence>
<dbReference type="Gene3D" id="2.40.70.10">
    <property type="entry name" value="Acid Proteases"/>
    <property type="match status" value="2"/>
</dbReference>
<dbReference type="PRINTS" id="PR00792">
    <property type="entry name" value="PEPSIN"/>
</dbReference>